<dbReference type="RefSeq" id="WP_253750165.1">
    <property type="nucleotide sequence ID" value="NZ_JAMZDZ010000001.1"/>
</dbReference>
<protein>
    <submittedName>
        <fullName evidence="1">Uncharacterized protein</fullName>
    </submittedName>
</protein>
<sequence length="261" mass="29203">MRTPPLRKALTSAIDRLYDEFAANPRPHSLDYCPCCFTSDEERAVLAPVPLRQVPIDVMRPYAADVMLTVGDVADLRYFLPRIVEIATMETFNYPELEGLIGRLPRAGWTSWPQGEQGAVRAYFQAMWTDALFADEPVVDYDAALCAIGNAEDDLTAYLAPWTDNLDRPDLIMALRGFVEYGCRVDRRGRLRPSNAYWGHRDRPVVDWLNGSELRASVEARLAADLDGDTAETREALEWLTFTLPISGGWTEPAAESAESG</sequence>
<dbReference type="Proteomes" id="UP001595816">
    <property type="component" value="Unassembled WGS sequence"/>
</dbReference>
<dbReference type="EMBL" id="JBHSAY010000023">
    <property type="protein sequence ID" value="MFC4135588.1"/>
    <property type="molecule type" value="Genomic_DNA"/>
</dbReference>
<gene>
    <name evidence="1" type="ORF">ACFOZ4_33660</name>
</gene>
<reference evidence="2" key="1">
    <citation type="journal article" date="2019" name="Int. J. Syst. Evol. Microbiol.">
        <title>The Global Catalogue of Microorganisms (GCM) 10K type strain sequencing project: providing services to taxonomists for standard genome sequencing and annotation.</title>
        <authorList>
            <consortium name="The Broad Institute Genomics Platform"/>
            <consortium name="The Broad Institute Genome Sequencing Center for Infectious Disease"/>
            <person name="Wu L."/>
            <person name="Ma J."/>
        </authorList>
    </citation>
    <scope>NUCLEOTIDE SEQUENCE [LARGE SCALE GENOMIC DNA]</scope>
    <source>
        <strain evidence="2">CGMCC 4.7289</strain>
    </source>
</reference>
<keyword evidence="2" id="KW-1185">Reference proteome</keyword>
<name>A0ABV8LZ69_9ACTN</name>
<comment type="caution">
    <text evidence="1">The sequence shown here is derived from an EMBL/GenBank/DDBJ whole genome shotgun (WGS) entry which is preliminary data.</text>
</comment>
<evidence type="ECO:0000313" key="1">
    <source>
        <dbReference type="EMBL" id="MFC4135588.1"/>
    </source>
</evidence>
<accession>A0ABV8LZ69</accession>
<organism evidence="1 2">
    <name type="scientific">Hamadaea flava</name>
    <dbReference type="NCBI Taxonomy" id="1742688"/>
    <lineage>
        <taxon>Bacteria</taxon>
        <taxon>Bacillati</taxon>
        <taxon>Actinomycetota</taxon>
        <taxon>Actinomycetes</taxon>
        <taxon>Micromonosporales</taxon>
        <taxon>Micromonosporaceae</taxon>
        <taxon>Hamadaea</taxon>
    </lineage>
</organism>
<proteinExistence type="predicted"/>
<evidence type="ECO:0000313" key="2">
    <source>
        <dbReference type="Proteomes" id="UP001595816"/>
    </source>
</evidence>